<name>A0A0K2SVE5_LEPSM</name>
<accession>A0A0K2SVE5</accession>
<dbReference type="AlphaFoldDB" id="A0A0K2SVE5"/>
<proteinExistence type="predicted"/>
<organism evidence="1">
    <name type="scientific">Lepeophtheirus salmonis</name>
    <name type="common">Salmon louse</name>
    <name type="synonym">Caligus salmonis</name>
    <dbReference type="NCBI Taxonomy" id="72036"/>
    <lineage>
        <taxon>Eukaryota</taxon>
        <taxon>Metazoa</taxon>
        <taxon>Ecdysozoa</taxon>
        <taxon>Arthropoda</taxon>
        <taxon>Crustacea</taxon>
        <taxon>Multicrustacea</taxon>
        <taxon>Hexanauplia</taxon>
        <taxon>Copepoda</taxon>
        <taxon>Siphonostomatoida</taxon>
        <taxon>Caligidae</taxon>
        <taxon>Lepeophtheirus</taxon>
    </lineage>
</organism>
<sequence length="50" mass="5641">MDVVKTLARLNFPLCGDLPNESMGNFNQILNLLSRHCLTMEHGAENRNGR</sequence>
<evidence type="ECO:0000313" key="1">
    <source>
        <dbReference type="EMBL" id="CDW17679.1"/>
    </source>
</evidence>
<reference evidence="1" key="1">
    <citation type="submission" date="2014-05" db="EMBL/GenBank/DDBJ databases">
        <authorList>
            <person name="Chronopoulou M."/>
        </authorList>
    </citation>
    <scope>NUCLEOTIDE SEQUENCE</scope>
    <source>
        <tissue evidence="1">Whole organism</tissue>
    </source>
</reference>
<dbReference type="EMBL" id="HACA01000318">
    <property type="protein sequence ID" value="CDW17679.1"/>
    <property type="molecule type" value="Transcribed_RNA"/>
</dbReference>
<feature type="non-terminal residue" evidence="1">
    <location>
        <position position="50"/>
    </location>
</feature>
<protein>
    <submittedName>
        <fullName evidence="1">Zinc finger MYMtype protein 1like [Acyrthosiphon pisum]</fullName>
    </submittedName>
</protein>